<dbReference type="SUPFAM" id="SSF53448">
    <property type="entry name" value="Nucleotide-diphospho-sugar transferases"/>
    <property type="match status" value="1"/>
</dbReference>
<name>A0A6J6U3T1_9ZZZZ</name>
<dbReference type="Gene3D" id="3.90.550.10">
    <property type="entry name" value="Spore Coat Polysaccharide Biosynthesis Protein SpsA, Chain A"/>
    <property type="match status" value="1"/>
</dbReference>
<sequence>MVRRALTGIGAGLAVALAAHTFVNLRALRTPRPDSPSRPEWVSLLIPARNEEAHIERTVRSALAQEGVERLEVIVLDDGSTDRTASILASIADPRLTVMNGSDEPLPTGWLGKPWACARLAERAKGSILVFVDADVHLEPWAVRSTVSELRSGGFALLAPYPRQLAETWLERLVQPLVTWSWAATMPLGWAERSHRPSLSAANGQLLVLDAAAYRSIGGHACVRAAVVEDVELMRALKIAGHLTATVDGSSLADCRMYDGAAQVADGYGKSLWSAFGGPAGTLAVNTLLLTAYVVPPAAMLASRSRTTRAIGFAGYAAGIASRALVARRTGERLWPDAAAQPASILAFSALNAVSWMRHLRGTNTWKGRSV</sequence>
<protein>
    <submittedName>
        <fullName evidence="2">Unannotated protein</fullName>
    </submittedName>
</protein>
<dbReference type="PANTHER" id="PTHR43646">
    <property type="entry name" value="GLYCOSYLTRANSFERASE"/>
    <property type="match status" value="1"/>
</dbReference>
<dbReference type="AlphaFoldDB" id="A0A6J6U3T1"/>
<feature type="domain" description="Glycosyltransferase 2-like" evidence="1">
    <location>
        <begin position="43"/>
        <end position="164"/>
    </location>
</feature>
<reference evidence="2" key="1">
    <citation type="submission" date="2020-05" db="EMBL/GenBank/DDBJ databases">
        <authorList>
            <person name="Chiriac C."/>
            <person name="Salcher M."/>
            <person name="Ghai R."/>
            <person name="Kavagutti S V."/>
        </authorList>
    </citation>
    <scope>NUCLEOTIDE SEQUENCE</scope>
</reference>
<dbReference type="InterPro" id="IPR001173">
    <property type="entry name" value="Glyco_trans_2-like"/>
</dbReference>
<dbReference type="Pfam" id="PF00535">
    <property type="entry name" value="Glycos_transf_2"/>
    <property type="match status" value="1"/>
</dbReference>
<dbReference type="EMBL" id="CAEZYW010000242">
    <property type="protein sequence ID" value="CAB4753267.1"/>
    <property type="molecule type" value="Genomic_DNA"/>
</dbReference>
<dbReference type="PANTHER" id="PTHR43646:SF3">
    <property type="entry name" value="SLR1566 PROTEIN"/>
    <property type="match status" value="1"/>
</dbReference>
<organism evidence="2">
    <name type="scientific">freshwater metagenome</name>
    <dbReference type="NCBI Taxonomy" id="449393"/>
    <lineage>
        <taxon>unclassified sequences</taxon>
        <taxon>metagenomes</taxon>
        <taxon>ecological metagenomes</taxon>
    </lineage>
</organism>
<gene>
    <name evidence="2" type="ORF">UFOPK2786_01406</name>
</gene>
<proteinExistence type="predicted"/>
<evidence type="ECO:0000313" key="2">
    <source>
        <dbReference type="EMBL" id="CAB4753267.1"/>
    </source>
</evidence>
<evidence type="ECO:0000259" key="1">
    <source>
        <dbReference type="Pfam" id="PF00535"/>
    </source>
</evidence>
<dbReference type="InterPro" id="IPR029044">
    <property type="entry name" value="Nucleotide-diphossugar_trans"/>
</dbReference>
<accession>A0A6J6U3T1</accession>